<sequence>MADDNQLRDLKAFDDSKAGVKGLVDAGIERIPLIFVHDKAKLEEDYSICPNSQSNLPVIDFDDINTNTAQIIVSIRDACEKWGFFQVINHEIPARVINQMIDGVSRFHEQEVALKRQYYTRDQTQKFMYLSNFDLYNARGANWRDTISCPGS</sequence>
<keyword evidence="1" id="KW-0479">Metal-binding</keyword>
<evidence type="ECO:0000313" key="6">
    <source>
        <dbReference type="Proteomes" id="UP000231279"/>
    </source>
</evidence>
<evidence type="ECO:0000256" key="1">
    <source>
        <dbReference type="ARBA" id="ARBA00022723"/>
    </source>
</evidence>
<dbReference type="GO" id="GO:0050590">
    <property type="term" value="F:desacetoxyvindoline 4-hydroxylase activity"/>
    <property type="evidence" value="ECO:0007669"/>
    <property type="project" value="UniProtKB-EC"/>
</dbReference>
<evidence type="ECO:0000259" key="4">
    <source>
        <dbReference type="Pfam" id="PF14226"/>
    </source>
</evidence>
<evidence type="ECO:0000256" key="2">
    <source>
        <dbReference type="ARBA" id="ARBA00023002"/>
    </source>
</evidence>
<evidence type="ECO:0000313" key="5">
    <source>
        <dbReference type="EMBL" id="PIN01361.1"/>
    </source>
</evidence>
<dbReference type="SUPFAM" id="SSF51197">
    <property type="entry name" value="Clavaminate synthase-like"/>
    <property type="match status" value="1"/>
</dbReference>
<accession>A0A2G9G7V3</accession>
<dbReference type="EC" id="1.14.11.20" evidence="5"/>
<dbReference type="STRING" id="429701.A0A2G9G7V3"/>
<dbReference type="InterPro" id="IPR027443">
    <property type="entry name" value="IPNS-like_sf"/>
</dbReference>
<keyword evidence="2 5" id="KW-0560">Oxidoreductase</keyword>
<reference evidence="6" key="1">
    <citation type="journal article" date="2018" name="Gigascience">
        <title>Genome assembly of the Pink Ipe (Handroanthus impetiginosus, Bignoniaceae), a highly valued, ecologically keystone Neotropical timber forest tree.</title>
        <authorList>
            <person name="Silva-Junior O.B."/>
            <person name="Grattapaglia D."/>
            <person name="Novaes E."/>
            <person name="Collevatti R.G."/>
        </authorList>
    </citation>
    <scope>NUCLEOTIDE SEQUENCE [LARGE SCALE GENOMIC DNA]</scope>
    <source>
        <strain evidence="6">cv. UFG-1</strain>
    </source>
</reference>
<keyword evidence="3" id="KW-0408">Iron</keyword>
<dbReference type="Proteomes" id="UP000231279">
    <property type="component" value="Unassembled WGS sequence"/>
</dbReference>
<dbReference type="InterPro" id="IPR026992">
    <property type="entry name" value="DIOX_N"/>
</dbReference>
<dbReference type="PANTHER" id="PTHR10209:SF884">
    <property type="entry name" value="1-AMINOCYCLOPROPANE-1-CARBOXYLATE OXIDASE HOMOLOG 1-LIKE"/>
    <property type="match status" value="1"/>
</dbReference>
<dbReference type="OrthoDB" id="288590at2759"/>
<evidence type="ECO:0000256" key="3">
    <source>
        <dbReference type="ARBA" id="ARBA00023004"/>
    </source>
</evidence>
<protein>
    <submittedName>
        <fullName evidence="5">Deacetoxyvindoline 4-hydroxylase</fullName>
        <ecNumber evidence="5">1.14.11.20</ecNumber>
    </submittedName>
</protein>
<dbReference type="AlphaFoldDB" id="A0A2G9G7V3"/>
<keyword evidence="6" id="KW-1185">Reference proteome</keyword>
<comment type="caution">
    <text evidence="5">The sequence shown here is derived from an EMBL/GenBank/DDBJ whole genome shotgun (WGS) entry which is preliminary data.</text>
</comment>
<name>A0A2G9G7V3_9LAMI</name>
<feature type="domain" description="Non-haem dioxygenase N-terminal" evidence="4">
    <location>
        <begin position="56"/>
        <end position="147"/>
    </location>
</feature>
<dbReference type="PANTHER" id="PTHR10209">
    <property type="entry name" value="OXIDOREDUCTASE, 2OG-FE II OXYGENASE FAMILY PROTEIN"/>
    <property type="match status" value="1"/>
</dbReference>
<dbReference type="Gene3D" id="2.60.120.330">
    <property type="entry name" value="B-lactam Antibiotic, Isopenicillin N Synthase, Chain"/>
    <property type="match status" value="1"/>
</dbReference>
<dbReference type="EMBL" id="NKXS01006455">
    <property type="protein sequence ID" value="PIN01361.1"/>
    <property type="molecule type" value="Genomic_DNA"/>
</dbReference>
<gene>
    <name evidence="5" type="ORF">CDL12_26128</name>
</gene>
<dbReference type="Pfam" id="PF14226">
    <property type="entry name" value="DIOX_N"/>
    <property type="match status" value="1"/>
</dbReference>
<organism evidence="5 6">
    <name type="scientific">Handroanthus impetiginosus</name>
    <dbReference type="NCBI Taxonomy" id="429701"/>
    <lineage>
        <taxon>Eukaryota</taxon>
        <taxon>Viridiplantae</taxon>
        <taxon>Streptophyta</taxon>
        <taxon>Embryophyta</taxon>
        <taxon>Tracheophyta</taxon>
        <taxon>Spermatophyta</taxon>
        <taxon>Magnoliopsida</taxon>
        <taxon>eudicotyledons</taxon>
        <taxon>Gunneridae</taxon>
        <taxon>Pentapetalae</taxon>
        <taxon>asterids</taxon>
        <taxon>lamiids</taxon>
        <taxon>Lamiales</taxon>
        <taxon>Bignoniaceae</taxon>
        <taxon>Crescentiina</taxon>
        <taxon>Tabebuia alliance</taxon>
        <taxon>Handroanthus</taxon>
    </lineage>
</organism>
<proteinExistence type="predicted"/>
<dbReference type="GO" id="GO:0046872">
    <property type="term" value="F:metal ion binding"/>
    <property type="evidence" value="ECO:0007669"/>
    <property type="project" value="UniProtKB-KW"/>
</dbReference>